<evidence type="ECO:0000313" key="5">
    <source>
        <dbReference type="EMBL" id="MDH7639565.1"/>
    </source>
</evidence>
<dbReference type="Proteomes" id="UP001160625">
    <property type="component" value="Unassembled WGS sequence"/>
</dbReference>
<accession>A0ABT6N2P5</accession>
<dbReference type="SUPFAM" id="SSF55347">
    <property type="entry name" value="Glyceraldehyde-3-phosphate dehydrogenase-like, C-terminal domain"/>
    <property type="match status" value="1"/>
</dbReference>
<dbReference type="Gene3D" id="3.40.50.720">
    <property type="entry name" value="NAD(P)-binding Rossmann-like Domain"/>
    <property type="match status" value="1"/>
</dbReference>
<dbReference type="RefSeq" id="WP_281044830.1">
    <property type="nucleotide sequence ID" value="NZ_JARYGZ010000001.1"/>
</dbReference>
<keyword evidence="2" id="KW-0560">Oxidoreductase</keyword>
<comment type="similarity">
    <text evidence="1">Belongs to the Gfo/Idh/MocA family.</text>
</comment>
<dbReference type="PANTHER" id="PTHR43708">
    <property type="entry name" value="CONSERVED EXPRESSED OXIDOREDUCTASE (EUROFUNG)"/>
    <property type="match status" value="1"/>
</dbReference>
<dbReference type="Pfam" id="PF22725">
    <property type="entry name" value="GFO_IDH_MocA_C3"/>
    <property type="match status" value="1"/>
</dbReference>
<feature type="domain" description="Gfo/Idh/MocA-like oxidoreductase N-terminal" evidence="3">
    <location>
        <begin position="8"/>
        <end position="123"/>
    </location>
</feature>
<evidence type="ECO:0000259" key="3">
    <source>
        <dbReference type="Pfam" id="PF01408"/>
    </source>
</evidence>
<sequence length="345" mass="36621">MTTSSPIGVGLAGYGLAGAVLHAPILEALSDYRIRAVMTSRAEAAERRDAPAVVPDIDALLAHPGVDLVVVVTPNAHHADHAEAALRAGKHVVIDKPMAPDVATCDRLIDIAAGADRLLSVYHNRRWDGDYLAAQALLGAGELGTPALYEARWDRFRPTAPAVWRNEAGPGSGLLWDLGPHLIDQAIGLLGWPDAMAADVAIQRGDARADDYFEIALHYGTMRAIVSASSLVAATRPHLALHGTGGSWWTEGIDPWEAALRAGEPLTRLPDIAAFRATKDGERTPRPVPAGDAAGFYRRLARAIRGEGPIPVDPVDARNIVALIEAAHRGQPVPPRRLPDNAGQG</sequence>
<organism evidence="5 6">
    <name type="scientific">Sphingomonas oryzagri</name>
    <dbReference type="NCBI Taxonomy" id="3042314"/>
    <lineage>
        <taxon>Bacteria</taxon>
        <taxon>Pseudomonadati</taxon>
        <taxon>Pseudomonadota</taxon>
        <taxon>Alphaproteobacteria</taxon>
        <taxon>Sphingomonadales</taxon>
        <taxon>Sphingomonadaceae</taxon>
        <taxon>Sphingomonas</taxon>
    </lineage>
</organism>
<dbReference type="InterPro" id="IPR036291">
    <property type="entry name" value="NAD(P)-bd_dom_sf"/>
</dbReference>
<evidence type="ECO:0000259" key="4">
    <source>
        <dbReference type="Pfam" id="PF22725"/>
    </source>
</evidence>
<dbReference type="EMBL" id="JARYGZ010000001">
    <property type="protein sequence ID" value="MDH7639565.1"/>
    <property type="molecule type" value="Genomic_DNA"/>
</dbReference>
<dbReference type="InterPro" id="IPR000683">
    <property type="entry name" value="Gfo/Idh/MocA-like_OxRdtase_N"/>
</dbReference>
<evidence type="ECO:0000313" key="6">
    <source>
        <dbReference type="Proteomes" id="UP001160625"/>
    </source>
</evidence>
<gene>
    <name evidence="5" type="ORF">QGN17_12570</name>
</gene>
<dbReference type="SUPFAM" id="SSF51735">
    <property type="entry name" value="NAD(P)-binding Rossmann-fold domains"/>
    <property type="match status" value="1"/>
</dbReference>
<evidence type="ECO:0000256" key="2">
    <source>
        <dbReference type="ARBA" id="ARBA00023002"/>
    </source>
</evidence>
<dbReference type="Gene3D" id="3.30.360.10">
    <property type="entry name" value="Dihydrodipicolinate Reductase, domain 2"/>
    <property type="match status" value="1"/>
</dbReference>
<dbReference type="PANTHER" id="PTHR43708:SF5">
    <property type="entry name" value="CONSERVED EXPRESSED OXIDOREDUCTASE (EUROFUNG)-RELATED"/>
    <property type="match status" value="1"/>
</dbReference>
<dbReference type="Pfam" id="PF01408">
    <property type="entry name" value="GFO_IDH_MocA"/>
    <property type="match status" value="1"/>
</dbReference>
<comment type="caution">
    <text evidence="5">The sequence shown here is derived from an EMBL/GenBank/DDBJ whole genome shotgun (WGS) entry which is preliminary data.</text>
</comment>
<dbReference type="InterPro" id="IPR051317">
    <property type="entry name" value="Gfo/Idh/MocA_oxidoreduct"/>
</dbReference>
<reference evidence="5" key="1">
    <citation type="submission" date="2023-04" db="EMBL/GenBank/DDBJ databases">
        <title>Sphingomonas sp. MAHUQ-71 isolated from rice field.</title>
        <authorList>
            <person name="Huq M.A."/>
        </authorList>
    </citation>
    <scope>NUCLEOTIDE SEQUENCE</scope>
    <source>
        <strain evidence="5">MAHUQ-71</strain>
    </source>
</reference>
<name>A0ABT6N2P5_9SPHN</name>
<evidence type="ECO:0000256" key="1">
    <source>
        <dbReference type="ARBA" id="ARBA00010928"/>
    </source>
</evidence>
<dbReference type="InterPro" id="IPR055170">
    <property type="entry name" value="GFO_IDH_MocA-like_dom"/>
</dbReference>
<feature type="domain" description="GFO/IDH/MocA-like oxidoreductase" evidence="4">
    <location>
        <begin position="131"/>
        <end position="247"/>
    </location>
</feature>
<keyword evidence="6" id="KW-1185">Reference proteome</keyword>
<protein>
    <submittedName>
        <fullName evidence="5">Gfo/Idh/MocA family oxidoreductase</fullName>
    </submittedName>
</protein>
<proteinExistence type="inferred from homology"/>